<evidence type="ECO:0000313" key="3">
    <source>
        <dbReference type="Proteomes" id="UP000019478"/>
    </source>
</evidence>
<dbReference type="AlphaFoldDB" id="W9XIY2"/>
<feature type="region of interest" description="Disordered" evidence="1">
    <location>
        <begin position="66"/>
        <end position="112"/>
    </location>
</feature>
<organism evidence="2 3">
    <name type="scientific">Capronia epimyces CBS 606.96</name>
    <dbReference type="NCBI Taxonomy" id="1182542"/>
    <lineage>
        <taxon>Eukaryota</taxon>
        <taxon>Fungi</taxon>
        <taxon>Dikarya</taxon>
        <taxon>Ascomycota</taxon>
        <taxon>Pezizomycotina</taxon>
        <taxon>Eurotiomycetes</taxon>
        <taxon>Chaetothyriomycetidae</taxon>
        <taxon>Chaetothyriales</taxon>
        <taxon>Herpotrichiellaceae</taxon>
        <taxon>Capronia</taxon>
    </lineage>
</organism>
<protein>
    <submittedName>
        <fullName evidence="2">Uncharacterized protein</fullName>
    </submittedName>
</protein>
<reference evidence="2 3" key="1">
    <citation type="submission" date="2013-03" db="EMBL/GenBank/DDBJ databases">
        <title>The Genome Sequence of Capronia epimyces CBS 606.96.</title>
        <authorList>
            <consortium name="The Broad Institute Genomics Platform"/>
            <person name="Cuomo C."/>
            <person name="de Hoog S."/>
            <person name="Gorbushina A."/>
            <person name="Walker B."/>
            <person name="Young S.K."/>
            <person name="Zeng Q."/>
            <person name="Gargeya S."/>
            <person name="Fitzgerald M."/>
            <person name="Haas B."/>
            <person name="Abouelleil A."/>
            <person name="Allen A.W."/>
            <person name="Alvarado L."/>
            <person name="Arachchi H.M."/>
            <person name="Berlin A.M."/>
            <person name="Chapman S.B."/>
            <person name="Gainer-Dewar J."/>
            <person name="Goldberg J."/>
            <person name="Griggs A."/>
            <person name="Gujja S."/>
            <person name="Hansen M."/>
            <person name="Howarth C."/>
            <person name="Imamovic A."/>
            <person name="Ireland A."/>
            <person name="Larimer J."/>
            <person name="McCowan C."/>
            <person name="Murphy C."/>
            <person name="Pearson M."/>
            <person name="Poon T.W."/>
            <person name="Priest M."/>
            <person name="Roberts A."/>
            <person name="Saif S."/>
            <person name="Shea T."/>
            <person name="Sisk P."/>
            <person name="Sykes S."/>
            <person name="Wortman J."/>
            <person name="Nusbaum C."/>
            <person name="Birren B."/>
        </authorList>
    </citation>
    <scope>NUCLEOTIDE SEQUENCE [LARGE SCALE GENOMIC DNA]</scope>
    <source>
        <strain evidence="2 3">CBS 606.96</strain>
    </source>
</reference>
<comment type="caution">
    <text evidence="2">The sequence shown here is derived from an EMBL/GenBank/DDBJ whole genome shotgun (WGS) entry which is preliminary data.</text>
</comment>
<evidence type="ECO:0000256" key="1">
    <source>
        <dbReference type="SAM" id="MobiDB-lite"/>
    </source>
</evidence>
<gene>
    <name evidence="2" type="ORF">A1O3_10468</name>
</gene>
<dbReference type="GeneID" id="19174548"/>
<dbReference type="HOGENOM" id="CLU_2145560_0_0_1"/>
<evidence type="ECO:0000313" key="2">
    <source>
        <dbReference type="EMBL" id="EXJ77310.1"/>
    </source>
</evidence>
<dbReference type="RefSeq" id="XP_007738748.1">
    <property type="nucleotide sequence ID" value="XM_007740558.1"/>
</dbReference>
<dbReference type="Proteomes" id="UP000019478">
    <property type="component" value="Unassembled WGS sequence"/>
</dbReference>
<name>W9XIY2_9EURO</name>
<feature type="compositionally biased region" description="Basic residues" evidence="1">
    <location>
        <begin position="68"/>
        <end position="79"/>
    </location>
</feature>
<sequence>MMKERFKEVEVWLATENLAAEVHAPPDNTPLIRGLQYIDGWLYSMPDYTKRTSSLERIQRHASDVHKVASRHAQRKANIYRRNPLADEASTLPSHGPTPEPQRRDAPGPTAM</sequence>
<proteinExistence type="predicted"/>
<dbReference type="EMBL" id="AMGY01000011">
    <property type="protein sequence ID" value="EXJ77310.1"/>
    <property type="molecule type" value="Genomic_DNA"/>
</dbReference>
<keyword evidence="3" id="KW-1185">Reference proteome</keyword>
<accession>W9XIY2</accession>